<dbReference type="eggNOG" id="ENOG502Z9IB">
    <property type="taxonomic scope" value="Bacteria"/>
</dbReference>
<dbReference type="EMBL" id="JH109153">
    <property type="protein sequence ID" value="EGW20655.1"/>
    <property type="molecule type" value="Genomic_DNA"/>
</dbReference>
<keyword evidence="2" id="KW-1185">Reference proteome</keyword>
<dbReference type="STRING" id="697282.Mettu_3804"/>
<sequence length="432" mass="49620">MKFNQRFSLESLSLGSEEDQSGLLFANGDQIIDLSGVNIVGASVDTVRQLFHGVPKASFITKLEQHVENKDEFIRLTANDLVNDDRWHFSRMGKTGGYRYKLQNNAVGLVVLFGSWYGKIDQEGSHLKIELSPHFISQRTVPEIWDYLHGDFVGISRIFLEEPEAKGVAVHLACDYQGFNLPVDFIQKFSTSSRTIRAYDGIASLDLSDFTDAVATYGREGQDKNYLIGKPIAVQMALYDKSYEMIKSDKVDYFNEEWSVYSFGTYDSTQSVRRIEARLHHTVIREIGHGLGLEFEGFNQVAEHLTDLWRYALERNRLMIDGDPRGYLNPFWQLLMQDVHFYVPAQGVKISRKKKEAVDPIARNITSVIGNLVSIMARRNDCTVRHVMRQLHNLHIWPEIQTYYRSRGKDDDDLREQIKEGLEKRRLIGRAA</sequence>
<evidence type="ECO:0008006" key="3">
    <source>
        <dbReference type="Google" id="ProtNLM"/>
    </source>
</evidence>
<dbReference type="HOGENOM" id="CLU_058417_0_0_6"/>
<proteinExistence type="predicted"/>
<gene>
    <name evidence="1" type="ORF">Mettu_3804</name>
</gene>
<dbReference type="Proteomes" id="UP000004664">
    <property type="component" value="Unassembled WGS sequence"/>
</dbReference>
<dbReference type="RefSeq" id="WP_006893015.1">
    <property type="nucleotide sequence ID" value="NZ_JH109153.1"/>
</dbReference>
<dbReference type="AlphaFoldDB" id="G3J0D3"/>
<protein>
    <recommendedName>
        <fullName evidence="3">Replication initiation factor</fullName>
    </recommendedName>
</protein>
<evidence type="ECO:0000313" key="2">
    <source>
        <dbReference type="Proteomes" id="UP000004664"/>
    </source>
</evidence>
<evidence type="ECO:0000313" key="1">
    <source>
        <dbReference type="EMBL" id="EGW20655.1"/>
    </source>
</evidence>
<reference evidence="1 2" key="1">
    <citation type="submission" date="2011-06" db="EMBL/GenBank/DDBJ databases">
        <title>Genomic sequence of Methylobacter tundripaludum SV96.</title>
        <authorList>
            <consortium name="US DOE Joint Genome Institute"/>
            <person name="Lucas S."/>
            <person name="Han J."/>
            <person name="Lapidus A."/>
            <person name="Cheng J.-F."/>
            <person name="Goodwin L."/>
            <person name="Pitluck S."/>
            <person name="Held B."/>
            <person name="Detter J.C."/>
            <person name="Han C."/>
            <person name="Tapia R."/>
            <person name="Land M."/>
            <person name="Hauser L."/>
            <person name="Kyrpides N."/>
            <person name="Ivanova N."/>
            <person name="Ovchinnikova G."/>
            <person name="Pagani I."/>
            <person name="Klotz M.G."/>
            <person name="Dispirito A.A."/>
            <person name="Murrell J.C."/>
            <person name="Dunfield P."/>
            <person name="Kalyuzhnaya M.G."/>
            <person name="Svenning M."/>
            <person name="Trotsenko Y.A."/>
            <person name="Stein L.Y."/>
            <person name="Woyke T."/>
        </authorList>
    </citation>
    <scope>NUCLEOTIDE SEQUENCE [LARGE SCALE GENOMIC DNA]</scope>
    <source>
        <strain evidence="2">ATCC BAA-1195 / DSM 17260 / SV96</strain>
    </source>
</reference>
<dbReference type="OrthoDB" id="5563041at2"/>
<name>G3J0D3_METTV</name>
<organism evidence="1 2">
    <name type="scientific">Methylobacter tundripaludum (strain ATCC BAA-1195 / DSM 17260 / SV96)</name>
    <dbReference type="NCBI Taxonomy" id="697282"/>
    <lineage>
        <taxon>Bacteria</taxon>
        <taxon>Pseudomonadati</taxon>
        <taxon>Pseudomonadota</taxon>
        <taxon>Gammaproteobacteria</taxon>
        <taxon>Methylococcales</taxon>
        <taxon>Methylococcaceae</taxon>
        <taxon>Methylobacter</taxon>
    </lineage>
</organism>
<accession>G3J0D3</accession>